<feature type="compositionally biased region" description="Pro residues" evidence="3">
    <location>
        <begin position="197"/>
        <end position="226"/>
    </location>
</feature>
<evidence type="ECO:0000256" key="1">
    <source>
        <dbReference type="ARBA" id="ARBA00022443"/>
    </source>
</evidence>
<comment type="caution">
    <text evidence="6">The sequence shown here is derived from an EMBL/GenBank/DDBJ whole genome shotgun (WGS) entry which is preliminary data.</text>
</comment>
<name>A0A642UUP6_9ASCO</name>
<feature type="region of interest" description="Disordered" evidence="3">
    <location>
        <begin position="41"/>
        <end position="83"/>
    </location>
</feature>
<dbReference type="InterPro" id="IPR001452">
    <property type="entry name" value="SH3_domain"/>
</dbReference>
<reference evidence="6" key="1">
    <citation type="journal article" date="2019" name="G3 (Bethesda)">
        <title>Genome Assemblies of Two Rare Opportunistic Yeast Pathogens: Diutina rugosa (syn. Candida rugosa) and Trichomonascus ciferrii (syn. Candida ciferrii).</title>
        <authorList>
            <person name="Mixao V."/>
            <person name="Saus E."/>
            <person name="Hansen A.P."/>
            <person name="Lass-Florl C."/>
            <person name="Gabaldon T."/>
        </authorList>
    </citation>
    <scope>NUCLEOTIDE SEQUENCE</scope>
    <source>
        <strain evidence="6">CBS 4856</strain>
    </source>
</reference>
<feature type="compositionally biased region" description="Pro residues" evidence="3">
    <location>
        <begin position="171"/>
        <end position="190"/>
    </location>
</feature>
<dbReference type="SUPFAM" id="SSF50044">
    <property type="entry name" value="SH3-domain"/>
    <property type="match status" value="1"/>
</dbReference>
<feature type="signal peptide" evidence="4">
    <location>
        <begin position="1"/>
        <end position="17"/>
    </location>
</feature>
<dbReference type="SMART" id="SM00326">
    <property type="entry name" value="SH3"/>
    <property type="match status" value="1"/>
</dbReference>
<feature type="chain" id="PRO_5024996194" description="SH3 domain-containing protein" evidence="4">
    <location>
        <begin position="18"/>
        <end position="263"/>
    </location>
</feature>
<gene>
    <name evidence="6" type="ORF">TRICI_005244</name>
</gene>
<dbReference type="PROSITE" id="PS50002">
    <property type="entry name" value="SH3"/>
    <property type="match status" value="1"/>
</dbReference>
<keyword evidence="4" id="KW-0732">Signal</keyword>
<dbReference type="PANTHER" id="PTHR45929">
    <property type="entry name" value="JAK PATHWAY SIGNAL TRANSDUCTION ADAPTOR MOLECULE"/>
    <property type="match status" value="1"/>
</dbReference>
<dbReference type="Gene3D" id="2.30.30.40">
    <property type="entry name" value="SH3 Domains"/>
    <property type="match status" value="1"/>
</dbReference>
<evidence type="ECO:0000256" key="3">
    <source>
        <dbReference type="SAM" id="MobiDB-lite"/>
    </source>
</evidence>
<organism evidence="6 7">
    <name type="scientific">Trichomonascus ciferrii</name>
    <dbReference type="NCBI Taxonomy" id="44093"/>
    <lineage>
        <taxon>Eukaryota</taxon>
        <taxon>Fungi</taxon>
        <taxon>Dikarya</taxon>
        <taxon>Ascomycota</taxon>
        <taxon>Saccharomycotina</taxon>
        <taxon>Dipodascomycetes</taxon>
        <taxon>Dipodascales</taxon>
        <taxon>Trichomonascaceae</taxon>
        <taxon>Trichomonascus</taxon>
        <taxon>Trichomonascus ciferrii complex</taxon>
    </lineage>
</organism>
<dbReference type="InterPro" id="IPR050670">
    <property type="entry name" value="STAM"/>
</dbReference>
<dbReference type="Proteomes" id="UP000761534">
    <property type="component" value="Unassembled WGS sequence"/>
</dbReference>
<evidence type="ECO:0000256" key="2">
    <source>
        <dbReference type="PROSITE-ProRule" id="PRU00192"/>
    </source>
</evidence>
<dbReference type="OrthoDB" id="6250593at2759"/>
<dbReference type="PANTHER" id="PTHR45929:SF7">
    <property type="entry name" value="LAS SEVENTEEN-BINDING PROTEIN 1"/>
    <property type="match status" value="1"/>
</dbReference>
<keyword evidence="7" id="KW-1185">Reference proteome</keyword>
<feature type="region of interest" description="Disordered" evidence="3">
    <location>
        <begin position="144"/>
        <end position="238"/>
    </location>
</feature>
<dbReference type="EMBL" id="SWFS01000408">
    <property type="protein sequence ID" value="KAA8905787.1"/>
    <property type="molecule type" value="Genomic_DNA"/>
</dbReference>
<evidence type="ECO:0000256" key="4">
    <source>
        <dbReference type="SAM" id="SignalP"/>
    </source>
</evidence>
<protein>
    <recommendedName>
        <fullName evidence="5">SH3 domain-containing protein</fullName>
    </recommendedName>
</protein>
<sequence length="263" mass="28320">MGLQLLIKLLFVGSSFLKDSNVITERFFNEFTQKLPQRYQEGAPPVDIQPGAIHGGSEKAEYSPAQAALPPPQPPSRGPVEPQGSKEIVEAMYEYQQRDPTDLALRKGQRIEVLEKLNNDWWRGRDMANGVEGIFPSNYVTAVSNDDAQRGAPPPPPYQGEKQGYGNLGYTPPPAQQMPPAGAPPAPSPGPSSYATYPPPPANYYPPPMQQQAPPPPAQAPAPAPQEQPQSESHLKKFGSKFGNAAIFGAGATAGSEIIHSIF</sequence>
<evidence type="ECO:0000313" key="7">
    <source>
        <dbReference type="Proteomes" id="UP000761534"/>
    </source>
</evidence>
<evidence type="ECO:0000259" key="5">
    <source>
        <dbReference type="PROSITE" id="PS50002"/>
    </source>
</evidence>
<dbReference type="Pfam" id="PF00018">
    <property type="entry name" value="SH3_1"/>
    <property type="match status" value="1"/>
</dbReference>
<dbReference type="PRINTS" id="PR00452">
    <property type="entry name" value="SH3DOMAIN"/>
</dbReference>
<dbReference type="InterPro" id="IPR036028">
    <property type="entry name" value="SH3-like_dom_sf"/>
</dbReference>
<proteinExistence type="predicted"/>
<evidence type="ECO:0000313" key="6">
    <source>
        <dbReference type="EMBL" id="KAA8905787.1"/>
    </source>
</evidence>
<accession>A0A642UUP6</accession>
<keyword evidence="1 2" id="KW-0728">SH3 domain</keyword>
<dbReference type="AlphaFoldDB" id="A0A642UUP6"/>
<dbReference type="VEuPathDB" id="FungiDB:TRICI_005244"/>
<feature type="domain" description="SH3" evidence="5">
    <location>
        <begin position="84"/>
        <end position="145"/>
    </location>
</feature>